<dbReference type="GO" id="GO:0003700">
    <property type="term" value="F:DNA-binding transcription factor activity"/>
    <property type="evidence" value="ECO:0007669"/>
    <property type="project" value="InterPro"/>
</dbReference>
<sequence>MSGEDYEISAIISNQEPPKEFSWASEVAEEAKTGIIIKKMKQKPKQASTSSEVLAHMNQSGTSQAGNVPLTKTPATAKEKKQLADKKFRIKQKIMKEALERDVEQLKRENEKLRRENEDLTRSYNLVKECLQRVNSETEKSSIQLCQLKLENGCQRILVDKFAQKMLASNVERYECQRLNNELASLLVNVVWEDWMEEKLQYLNALKLLTNQVRSLEKQVKALGEKIYRQGEEAGSSCEDRKRQN</sequence>
<feature type="coiled-coil region" evidence="1">
    <location>
        <begin position="199"/>
        <end position="226"/>
    </location>
</feature>
<dbReference type="PROSITE" id="PS50217">
    <property type="entry name" value="BZIP"/>
    <property type="match status" value="1"/>
</dbReference>
<feature type="region of interest" description="Disordered" evidence="2">
    <location>
        <begin position="38"/>
        <end position="82"/>
    </location>
</feature>
<dbReference type="Gene3D" id="1.20.5.170">
    <property type="match status" value="1"/>
</dbReference>
<accession>A0A1Q3CL46</accession>
<evidence type="ECO:0000256" key="2">
    <source>
        <dbReference type="SAM" id="MobiDB-lite"/>
    </source>
</evidence>
<feature type="coiled-coil region" evidence="1">
    <location>
        <begin position="89"/>
        <end position="130"/>
    </location>
</feature>
<feature type="compositionally biased region" description="Polar residues" evidence="2">
    <location>
        <begin position="47"/>
        <end position="66"/>
    </location>
</feature>
<dbReference type="InParanoid" id="A0A1Q3CL46"/>
<reference evidence="5" key="1">
    <citation type="submission" date="2016-04" db="EMBL/GenBank/DDBJ databases">
        <title>Cephalotus genome sequencing.</title>
        <authorList>
            <person name="Fukushima K."/>
            <person name="Hasebe M."/>
            <person name="Fang X."/>
        </authorList>
    </citation>
    <scope>NUCLEOTIDE SEQUENCE [LARGE SCALE GENOMIC DNA]</scope>
    <source>
        <strain evidence="5">cv. St1</strain>
    </source>
</reference>
<evidence type="ECO:0000313" key="4">
    <source>
        <dbReference type="EMBL" id="GAV80974.1"/>
    </source>
</evidence>
<gene>
    <name evidence="4" type="ORF">CFOL_v3_24433</name>
</gene>
<dbReference type="AlphaFoldDB" id="A0A1Q3CL46"/>
<dbReference type="Proteomes" id="UP000187406">
    <property type="component" value="Unassembled WGS sequence"/>
</dbReference>
<dbReference type="InterPro" id="IPR004827">
    <property type="entry name" value="bZIP"/>
</dbReference>
<keyword evidence="1" id="KW-0175">Coiled coil</keyword>
<organism evidence="4 5">
    <name type="scientific">Cephalotus follicularis</name>
    <name type="common">Albany pitcher plant</name>
    <dbReference type="NCBI Taxonomy" id="3775"/>
    <lineage>
        <taxon>Eukaryota</taxon>
        <taxon>Viridiplantae</taxon>
        <taxon>Streptophyta</taxon>
        <taxon>Embryophyta</taxon>
        <taxon>Tracheophyta</taxon>
        <taxon>Spermatophyta</taxon>
        <taxon>Magnoliopsida</taxon>
        <taxon>eudicotyledons</taxon>
        <taxon>Gunneridae</taxon>
        <taxon>Pentapetalae</taxon>
        <taxon>rosids</taxon>
        <taxon>fabids</taxon>
        <taxon>Oxalidales</taxon>
        <taxon>Cephalotaceae</taxon>
        <taxon>Cephalotus</taxon>
    </lineage>
</organism>
<evidence type="ECO:0000256" key="1">
    <source>
        <dbReference type="SAM" id="Coils"/>
    </source>
</evidence>
<name>A0A1Q3CL46_CEPFO</name>
<feature type="domain" description="BZIP" evidence="3">
    <location>
        <begin position="78"/>
        <end position="134"/>
    </location>
</feature>
<keyword evidence="5" id="KW-1185">Reference proteome</keyword>
<protein>
    <recommendedName>
        <fullName evidence="3">BZIP domain-containing protein</fullName>
    </recommendedName>
</protein>
<evidence type="ECO:0000259" key="3">
    <source>
        <dbReference type="PROSITE" id="PS50217"/>
    </source>
</evidence>
<proteinExistence type="predicted"/>
<dbReference type="EMBL" id="BDDD01002299">
    <property type="protein sequence ID" value="GAV80974.1"/>
    <property type="molecule type" value="Genomic_DNA"/>
</dbReference>
<comment type="caution">
    <text evidence="4">The sequence shown here is derived from an EMBL/GenBank/DDBJ whole genome shotgun (WGS) entry which is preliminary data.</text>
</comment>
<evidence type="ECO:0000313" key="5">
    <source>
        <dbReference type="Proteomes" id="UP000187406"/>
    </source>
</evidence>